<dbReference type="InterPro" id="IPR050164">
    <property type="entry name" value="Peptidase_C19"/>
</dbReference>
<gene>
    <name evidence="2" type="ORF">GNI_129300</name>
</gene>
<dbReference type="PROSITE" id="PS00973">
    <property type="entry name" value="USP_2"/>
    <property type="match status" value="1"/>
</dbReference>
<dbReference type="GO" id="GO:0016579">
    <property type="term" value="P:protein deubiquitination"/>
    <property type="evidence" value="ECO:0007669"/>
    <property type="project" value="InterPro"/>
</dbReference>
<keyword evidence="3" id="KW-1185">Reference proteome</keyword>
<dbReference type="GO" id="GO:0005634">
    <property type="term" value="C:nucleus"/>
    <property type="evidence" value="ECO:0007669"/>
    <property type="project" value="TreeGrafter"/>
</dbReference>
<dbReference type="InterPro" id="IPR018200">
    <property type="entry name" value="USP_CS"/>
</dbReference>
<protein>
    <submittedName>
        <fullName evidence="2">Ubiquitin carboxyl-terminal hydrolase</fullName>
    </submittedName>
</protein>
<dbReference type="OrthoDB" id="289038at2759"/>
<dbReference type="Gene3D" id="3.90.70.10">
    <property type="entry name" value="Cysteine proteinases"/>
    <property type="match status" value="1"/>
</dbReference>
<dbReference type="CDD" id="cd02257">
    <property type="entry name" value="Peptidase_C19"/>
    <property type="match status" value="1"/>
</dbReference>
<reference evidence="2" key="1">
    <citation type="submission" date="2013-12" db="EMBL/GenBank/DDBJ databases">
        <authorList>
            <person name="Omoto C.K."/>
            <person name="Sibley D."/>
            <person name="Venepally P."/>
            <person name="Hadjithomas M."/>
            <person name="Karamycheva S."/>
            <person name="Brunk B."/>
            <person name="Roos D."/>
            <person name="Caler E."/>
            <person name="Lorenzi H."/>
        </authorList>
    </citation>
    <scope>NUCLEOTIDE SEQUENCE</scope>
</reference>
<accession>A0A023B245</accession>
<evidence type="ECO:0000259" key="1">
    <source>
        <dbReference type="PROSITE" id="PS50235"/>
    </source>
</evidence>
<dbReference type="GO" id="GO:0005829">
    <property type="term" value="C:cytosol"/>
    <property type="evidence" value="ECO:0007669"/>
    <property type="project" value="TreeGrafter"/>
</dbReference>
<dbReference type="Proteomes" id="UP000019763">
    <property type="component" value="Unassembled WGS sequence"/>
</dbReference>
<dbReference type="AlphaFoldDB" id="A0A023B245"/>
<dbReference type="Pfam" id="PF00443">
    <property type="entry name" value="UCH"/>
    <property type="match status" value="1"/>
</dbReference>
<dbReference type="PANTHER" id="PTHR24006">
    <property type="entry name" value="UBIQUITIN CARBOXYL-TERMINAL HYDROLASE"/>
    <property type="match status" value="1"/>
</dbReference>
<dbReference type="GeneID" id="22914527"/>
<dbReference type="VEuPathDB" id="CryptoDB:GNI_129300"/>
<organism evidence="2 3">
    <name type="scientific">Gregarina niphandrodes</name>
    <name type="common">Septate eugregarine</name>
    <dbReference type="NCBI Taxonomy" id="110365"/>
    <lineage>
        <taxon>Eukaryota</taxon>
        <taxon>Sar</taxon>
        <taxon>Alveolata</taxon>
        <taxon>Apicomplexa</taxon>
        <taxon>Conoidasida</taxon>
        <taxon>Gregarinasina</taxon>
        <taxon>Eugregarinorida</taxon>
        <taxon>Gregarinidae</taxon>
        <taxon>Gregarina</taxon>
    </lineage>
</organism>
<dbReference type="InterPro" id="IPR001394">
    <property type="entry name" value="Peptidase_C19_UCH"/>
</dbReference>
<evidence type="ECO:0000313" key="3">
    <source>
        <dbReference type="Proteomes" id="UP000019763"/>
    </source>
</evidence>
<dbReference type="GO" id="GO:0004843">
    <property type="term" value="F:cysteine-type deubiquitinase activity"/>
    <property type="evidence" value="ECO:0007669"/>
    <property type="project" value="InterPro"/>
</dbReference>
<comment type="caution">
    <text evidence="2">The sequence shown here is derived from an EMBL/GenBank/DDBJ whole genome shotgun (WGS) entry which is preliminary data.</text>
</comment>
<proteinExistence type="predicted"/>
<name>A0A023B245_GRENI</name>
<dbReference type="EMBL" id="AFNH02000965">
    <property type="protein sequence ID" value="EZG48325.1"/>
    <property type="molecule type" value="Genomic_DNA"/>
</dbReference>
<sequence>MYKGDKSSMLEVLLDYLEQCIHGGMDDGGPPDGGRWSGGEVFNLTDRNKHLSTGDQQDAAEFTGHILDELMELKEFTFESNDSFSRIGKSGKGIKTMSASNGPGKGAAGKGAAGKTTVNMFRTLFQGRIISALPNNKTYSEPFNILMLYMNGNKDSLEELIENTLETNNSKIDVLPPVLLIQLQRTVYDPHTFCISKNTAPIVLPQLLTINQEWLTDACMAHWDVELLERHSYALKGLVCHYGNFNDGHYTAYAKRGADWFACDDMIISPQVTSKEQYDWQHNSCLLLYEQQFVRPVNPITSIATSQPLPYIFRT</sequence>
<dbReference type="InterPro" id="IPR038765">
    <property type="entry name" value="Papain-like_cys_pep_sf"/>
</dbReference>
<dbReference type="PROSITE" id="PS50235">
    <property type="entry name" value="USP_3"/>
    <property type="match status" value="1"/>
</dbReference>
<feature type="domain" description="USP" evidence="1">
    <location>
        <begin position="1"/>
        <end position="292"/>
    </location>
</feature>
<dbReference type="RefSeq" id="XP_011132106.1">
    <property type="nucleotide sequence ID" value="XM_011133804.1"/>
</dbReference>
<evidence type="ECO:0000313" key="2">
    <source>
        <dbReference type="EMBL" id="EZG48325.1"/>
    </source>
</evidence>
<dbReference type="SUPFAM" id="SSF54001">
    <property type="entry name" value="Cysteine proteinases"/>
    <property type="match status" value="1"/>
</dbReference>
<keyword evidence="2" id="KW-0378">Hydrolase</keyword>
<dbReference type="InterPro" id="IPR028889">
    <property type="entry name" value="USP"/>
</dbReference>